<organism evidence="1 2">
    <name type="scientific">Caulobacter vibrioides</name>
    <name type="common">Caulobacter crescentus</name>
    <dbReference type="NCBI Taxonomy" id="155892"/>
    <lineage>
        <taxon>Bacteria</taxon>
        <taxon>Pseudomonadati</taxon>
        <taxon>Pseudomonadota</taxon>
        <taxon>Alphaproteobacteria</taxon>
        <taxon>Caulobacterales</taxon>
        <taxon>Caulobacteraceae</taxon>
        <taxon>Caulobacter</taxon>
    </lineage>
</organism>
<proteinExistence type="predicted"/>
<sequence length="139" mass="16059">MSRLFVPPSDAYTLTFMPKASDIDANGHVNNVVYLGWAQDLAITHWDAWTSPEERAPWSWVARRHEVDYRRELLPGETATGYTWVGELKGPRFERYIRIDGPDGEMCAQVRTDWVLIDIAAKRPARVLPWMIERFTPKG</sequence>
<protein>
    <submittedName>
        <fullName evidence="1">Acyl-CoA thioesterase</fullName>
    </submittedName>
</protein>
<evidence type="ECO:0000313" key="1">
    <source>
        <dbReference type="EMBL" id="ATC32622.1"/>
    </source>
</evidence>
<dbReference type="Gene3D" id="3.10.129.10">
    <property type="entry name" value="Hotdog Thioesterase"/>
    <property type="match status" value="1"/>
</dbReference>
<name>A0A290MS04_CAUVI</name>
<accession>A0A290MS04</accession>
<gene>
    <name evidence="1" type="ORF">CA606_09835</name>
</gene>
<evidence type="ECO:0000313" key="2">
    <source>
        <dbReference type="Proteomes" id="UP000217311"/>
    </source>
</evidence>
<dbReference type="EMBL" id="CP023315">
    <property type="protein sequence ID" value="ATC32622.1"/>
    <property type="molecule type" value="Genomic_DNA"/>
</dbReference>
<dbReference type="Pfam" id="PF13279">
    <property type="entry name" value="4HBT_2"/>
    <property type="match status" value="1"/>
</dbReference>
<dbReference type="InterPro" id="IPR029069">
    <property type="entry name" value="HotDog_dom_sf"/>
</dbReference>
<dbReference type="RefSeq" id="WP_096052035.1">
    <property type="nucleotide sequence ID" value="NZ_CP023315.3"/>
</dbReference>
<dbReference type="AlphaFoldDB" id="A0A290MS04"/>
<dbReference type="CDD" id="cd00586">
    <property type="entry name" value="4HBT"/>
    <property type="match status" value="1"/>
</dbReference>
<dbReference type="SUPFAM" id="SSF54637">
    <property type="entry name" value="Thioesterase/thiol ester dehydrase-isomerase"/>
    <property type="match status" value="1"/>
</dbReference>
<dbReference type="Proteomes" id="UP000217311">
    <property type="component" value="Chromosome"/>
</dbReference>
<reference evidence="2" key="1">
    <citation type="submission" date="2017-09" db="EMBL/GenBank/DDBJ databases">
        <title>Genome evolution observed in wild isolates of Caulobacter crescentus.</title>
        <authorList>
            <person name="Ely B."/>
            <person name="Wilson K."/>
            <person name="Scott D."/>
        </authorList>
    </citation>
    <scope>NUCLEOTIDE SEQUENCE [LARGE SCALE GENOMIC DNA]</scope>
    <source>
        <strain evidence="2">CB13b1a</strain>
    </source>
</reference>